<dbReference type="InterPro" id="IPR050519">
    <property type="entry name" value="Glycosyltransf_28_UgtP"/>
</dbReference>
<gene>
    <name evidence="7" type="ORF">ACFPYJ_20135</name>
</gene>
<dbReference type="Proteomes" id="UP001596047">
    <property type="component" value="Unassembled WGS sequence"/>
</dbReference>
<reference evidence="8" key="1">
    <citation type="journal article" date="2019" name="Int. J. Syst. Evol. Microbiol.">
        <title>The Global Catalogue of Microorganisms (GCM) 10K type strain sequencing project: providing services to taxonomists for standard genome sequencing and annotation.</title>
        <authorList>
            <consortium name="The Broad Institute Genomics Platform"/>
            <consortium name="The Broad Institute Genome Sequencing Center for Infectious Disease"/>
            <person name="Wu L."/>
            <person name="Ma J."/>
        </authorList>
    </citation>
    <scope>NUCLEOTIDE SEQUENCE [LARGE SCALE GENOMIC DNA]</scope>
    <source>
        <strain evidence="8">CGMCC 1.3240</strain>
    </source>
</reference>
<dbReference type="PANTHER" id="PTHR43025:SF3">
    <property type="entry name" value="MONOGALACTOSYLDIACYLGLYCEROL SYNTHASE 1, CHLOROPLASTIC"/>
    <property type="match status" value="1"/>
</dbReference>
<feature type="domain" description="Diacylglycerol glucosyltransferase N-terminal" evidence="6">
    <location>
        <begin position="23"/>
        <end position="185"/>
    </location>
</feature>
<evidence type="ECO:0000256" key="3">
    <source>
        <dbReference type="ARBA" id="ARBA00022676"/>
    </source>
</evidence>
<proteinExistence type="inferred from homology"/>
<dbReference type="EMBL" id="JBHSOW010000072">
    <property type="protein sequence ID" value="MFC5651378.1"/>
    <property type="molecule type" value="Genomic_DNA"/>
</dbReference>
<evidence type="ECO:0000313" key="7">
    <source>
        <dbReference type="EMBL" id="MFC5651378.1"/>
    </source>
</evidence>
<evidence type="ECO:0000259" key="6">
    <source>
        <dbReference type="Pfam" id="PF06925"/>
    </source>
</evidence>
<protein>
    <submittedName>
        <fullName evidence="7">Glycosyltransferase</fullName>
    </submittedName>
</protein>
<dbReference type="InterPro" id="IPR007235">
    <property type="entry name" value="Glyco_trans_28_C"/>
</dbReference>
<comment type="similarity">
    <text evidence="2">Belongs to the glycosyltransferase 28 family.</text>
</comment>
<keyword evidence="4" id="KW-0808">Transferase</keyword>
<dbReference type="RefSeq" id="WP_379189990.1">
    <property type="nucleotide sequence ID" value="NZ_JBHSOW010000072.1"/>
</dbReference>
<keyword evidence="3" id="KW-0328">Glycosyltransferase</keyword>
<dbReference type="SUPFAM" id="SSF53756">
    <property type="entry name" value="UDP-Glycosyltransferase/glycogen phosphorylase"/>
    <property type="match status" value="1"/>
</dbReference>
<accession>A0ABW0W1Q0</accession>
<sequence>MIHSYKNRSPKLLILYASYGDGHLQAARAIRDALADRGVDRTLLIDLLAEAHPFINEMTKRVYMKSYSLLPGLYGWVYDRTKPMKHDSLFASWLHSFGKDSLRRLLQAELPDAVIHTFPILAMPALKQQIGLQIPTGTVITDFDLHQRWVHPEIDRYYVPTEDMQRELILLGIPERRICISGIPIKRGFRSLTIDPALRSRYGLPAGRPVVLLMAGAQGTLPDMTELLSKLLQQQSFTVVVVCGRNEALSCLLTQMFSGFIAARQLHVLGYVEPMHELMALASCIITKPGGVTLAEALASGLPIIAYRPVPGQERNNALYLENKGAAAIAYTPEQLSHKIIELIHDSNRIRSSKTAIMKLQRKNAADVVALDFCSRLHIMEGVSATANR</sequence>
<evidence type="ECO:0000313" key="8">
    <source>
        <dbReference type="Proteomes" id="UP001596047"/>
    </source>
</evidence>
<keyword evidence="8" id="KW-1185">Reference proteome</keyword>
<feature type="domain" description="Glycosyl transferase family 28 C-terminal" evidence="5">
    <location>
        <begin position="228"/>
        <end position="365"/>
    </location>
</feature>
<dbReference type="Gene3D" id="3.40.50.2000">
    <property type="entry name" value="Glycogen Phosphorylase B"/>
    <property type="match status" value="1"/>
</dbReference>
<evidence type="ECO:0000256" key="1">
    <source>
        <dbReference type="ARBA" id="ARBA00004370"/>
    </source>
</evidence>
<evidence type="ECO:0000256" key="4">
    <source>
        <dbReference type="ARBA" id="ARBA00022679"/>
    </source>
</evidence>
<dbReference type="Pfam" id="PF06925">
    <property type="entry name" value="MGDG_synth"/>
    <property type="match status" value="1"/>
</dbReference>
<evidence type="ECO:0000259" key="5">
    <source>
        <dbReference type="Pfam" id="PF04101"/>
    </source>
</evidence>
<dbReference type="Pfam" id="PF04101">
    <property type="entry name" value="Glyco_tran_28_C"/>
    <property type="match status" value="1"/>
</dbReference>
<organism evidence="7 8">
    <name type="scientific">Paenibacillus solisilvae</name>
    <dbReference type="NCBI Taxonomy" id="2486751"/>
    <lineage>
        <taxon>Bacteria</taxon>
        <taxon>Bacillati</taxon>
        <taxon>Bacillota</taxon>
        <taxon>Bacilli</taxon>
        <taxon>Bacillales</taxon>
        <taxon>Paenibacillaceae</taxon>
        <taxon>Paenibacillus</taxon>
    </lineage>
</organism>
<comment type="subcellular location">
    <subcellularLocation>
        <location evidence="1">Membrane</location>
    </subcellularLocation>
</comment>
<dbReference type="InterPro" id="IPR009695">
    <property type="entry name" value="Diacylglyc_glucosyltr_N"/>
</dbReference>
<name>A0ABW0W1Q0_9BACL</name>
<dbReference type="PANTHER" id="PTHR43025">
    <property type="entry name" value="MONOGALACTOSYLDIACYLGLYCEROL SYNTHASE"/>
    <property type="match status" value="1"/>
</dbReference>
<evidence type="ECO:0000256" key="2">
    <source>
        <dbReference type="ARBA" id="ARBA00006962"/>
    </source>
</evidence>
<comment type="caution">
    <text evidence="7">The sequence shown here is derived from an EMBL/GenBank/DDBJ whole genome shotgun (WGS) entry which is preliminary data.</text>
</comment>